<dbReference type="Pfam" id="PF01636">
    <property type="entry name" value="APH"/>
    <property type="match status" value="1"/>
</dbReference>
<evidence type="ECO:0000313" key="3">
    <source>
        <dbReference type="Proteomes" id="UP000244924"/>
    </source>
</evidence>
<evidence type="ECO:0000259" key="1">
    <source>
        <dbReference type="Pfam" id="PF01636"/>
    </source>
</evidence>
<dbReference type="RefSeq" id="WP_108853618.1">
    <property type="nucleotide sequence ID" value="NZ_OMOQ01000002.1"/>
</dbReference>
<reference evidence="2 3" key="1">
    <citation type="submission" date="2018-03" db="EMBL/GenBank/DDBJ databases">
        <authorList>
            <person name="Keele B.F."/>
        </authorList>
    </citation>
    <scope>NUCLEOTIDE SEQUENCE [LARGE SCALE GENOMIC DNA]</scope>
    <source>
        <strain evidence="2 3">CECT 8626</strain>
    </source>
</reference>
<dbReference type="Gene3D" id="3.30.200.20">
    <property type="entry name" value="Phosphorylase Kinase, domain 1"/>
    <property type="match status" value="1"/>
</dbReference>
<evidence type="ECO:0000313" key="2">
    <source>
        <dbReference type="EMBL" id="SPH23517.1"/>
    </source>
</evidence>
<dbReference type="InterPro" id="IPR002575">
    <property type="entry name" value="Aminoglycoside_PTrfase"/>
</dbReference>
<protein>
    <recommendedName>
        <fullName evidence="1">Aminoglycoside phosphotransferase domain-containing protein</fullName>
    </recommendedName>
</protein>
<dbReference type="SUPFAM" id="SSF56112">
    <property type="entry name" value="Protein kinase-like (PK-like)"/>
    <property type="match status" value="1"/>
</dbReference>
<dbReference type="Gene3D" id="3.90.1200.10">
    <property type="match status" value="1"/>
</dbReference>
<name>A0A2R8BJJ1_9RHOB</name>
<dbReference type="InterPro" id="IPR011009">
    <property type="entry name" value="Kinase-like_dom_sf"/>
</dbReference>
<feature type="domain" description="Aminoglycoside phosphotransferase" evidence="1">
    <location>
        <begin position="23"/>
        <end position="255"/>
    </location>
</feature>
<keyword evidence="3" id="KW-1185">Reference proteome</keyword>
<dbReference type="AlphaFoldDB" id="A0A2R8BJJ1"/>
<gene>
    <name evidence="2" type="ORF">DEA8626_02581</name>
</gene>
<proteinExistence type="predicted"/>
<sequence>MTEVTERCAAFLSHAGWGCAERQALAGDASTRRYERLVQNGESAVLMIAPPDSGASTRDFARMATWLRERCYSPPALLAEDHVYGLLLLEDLGDALIARLIEDDPRRQPQFYSAATDFLSDLRRHSTPEFVKPLDGAALGALVALVPRWYLPGVGEAQNSAANALPEVVEAEYERISTGPLITSLRDFHSENLIWLPDRTGLARLGLLDFQDAVAAHPAYDLVSLLQDARRDVPEEIELNMVGRYVEANGEDPERFGAIYSLLGAQRALRIIGIFARLSLHRGKPRYLAHIPRVWRYLMRNLAHKSLERLAAAVSEGLPEPTPERIRRIEDQCGKHPTP</sequence>
<dbReference type="OrthoDB" id="9809275at2"/>
<organism evidence="2 3">
    <name type="scientific">Albidovulum aquaemixtae</name>
    <dbReference type="NCBI Taxonomy" id="1542388"/>
    <lineage>
        <taxon>Bacteria</taxon>
        <taxon>Pseudomonadati</taxon>
        <taxon>Pseudomonadota</taxon>
        <taxon>Alphaproteobacteria</taxon>
        <taxon>Rhodobacterales</taxon>
        <taxon>Paracoccaceae</taxon>
        <taxon>Albidovulum</taxon>
    </lineage>
</organism>
<dbReference type="Proteomes" id="UP000244924">
    <property type="component" value="Unassembled WGS sequence"/>
</dbReference>
<accession>A0A2R8BJJ1</accession>
<dbReference type="EMBL" id="OMOQ01000002">
    <property type="protein sequence ID" value="SPH23517.1"/>
    <property type="molecule type" value="Genomic_DNA"/>
</dbReference>